<dbReference type="Pfam" id="PF00149">
    <property type="entry name" value="Metallophos"/>
    <property type="match status" value="1"/>
</dbReference>
<dbReference type="SUPFAM" id="SSF56300">
    <property type="entry name" value="Metallo-dependent phosphatases"/>
    <property type="match status" value="1"/>
</dbReference>
<dbReference type="CDD" id="cd07379">
    <property type="entry name" value="MPP_239FB"/>
    <property type="match status" value="1"/>
</dbReference>
<comment type="caution">
    <text evidence="2">The sequence shown here is derived from an EMBL/GenBank/DDBJ whole genome shotgun (WGS) entry which is preliminary data.</text>
</comment>
<dbReference type="InterPro" id="IPR004843">
    <property type="entry name" value="Calcineurin-like_PHP"/>
</dbReference>
<keyword evidence="3" id="KW-1185">Reference proteome</keyword>
<dbReference type="PANTHER" id="PTHR12905:SF0">
    <property type="entry name" value="CALCINEURIN-LIKE PHOSPHOESTERASE DOMAIN-CONTAINING PROTEIN"/>
    <property type="match status" value="1"/>
</dbReference>
<reference evidence="2 3" key="1">
    <citation type="submission" date="2023-09" db="EMBL/GenBank/DDBJ databases">
        <authorList>
            <person name="Rey-Velasco X."/>
        </authorList>
    </citation>
    <scope>NUCLEOTIDE SEQUENCE [LARGE SCALE GENOMIC DNA]</scope>
    <source>
        <strain evidence="2 3">F297</strain>
    </source>
</reference>
<dbReference type="Gene3D" id="3.60.21.10">
    <property type="match status" value="1"/>
</dbReference>
<name>A0ABU3CVY7_9FLAO</name>
<proteinExistence type="predicted"/>
<accession>A0ABU3CVY7</accession>
<evidence type="ECO:0000313" key="2">
    <source>
        <dbReference type="EMBL" id="MDT0650476.1"/>
    </source>
</evidence>
<feature type="domain" description="Calcineurin-like phosphoesterase" evidence="1">
    <location>
        <begin position="1"/>
        <end position="173"/>
    </location>
</feature>
<dbReference type="PANTHER" id="PTHR12905">
    <property type="entry name" value="METALLOPHOSPHOESTERASE"/>
    <property type="match status" value="1"/>
</dbReference>
<protein>
    <submittedName>
        <fullName evidence="2">Metallophosphatase domain-containing protein</fullName>
    </submittedName>
</protein>
<gene>
    <name evidence="2" type="ORF">RM529_09980</name>
</gene>
<evidence type="ECO:0000259" key="1">
    <source>
        <dbReference type="Pfam" id="PF00149"/>
    </source>
</evidence>
<dbReference type="InterPro" id="IPR051693">
    <property type="entry name" value="UPF0046_metallophosphoest"/>
</dbReference>
<dbReference type="RefSeq" id="WP_311484656.1">
    <property type="nucleotide sequence ID" value="NZ_JAVRHP010000045.1"/>
</dbReference>
<organism evidence="2 3">
    <name type="scientific">Autumnicola edwardsiae</name>
    <dbReference type="NCBI Taxonomy" id="3075594"/>
    <lineage>
        <taxon>Bacteria</taxon>
        <taxon>Pseudomonadati</taxon>
        <taxon>Bacteroidota</taxon>
        <taxon>Flavobacteriia</taxon>
        <taxon>Flavobacteriales</taxon>
        <taxon>Flavobacteriaceae</taxon>
        <taxon>Autumnicola</taxon>
    </lineage>
</organism>
<evidence type="ECO:0000313" key="3">
    <source>
        <dbReference type="Proteomes" id="UP001248819"/>
    </source>
</evidence>
<dbReference type="EMBL" id="JAVRHP010000045">
    <property type="protein sequence ID" value="MDT0650476.1"/>
    <property type="molecule type" value="Genomic_DNA"/>
</dbReference>
<sequence>MKITCISDTHGKHSELALPDGDVLVHAGDFTEAGTKKETLDFLRWFSRQNHEHKILIAGNHDYFVEKNQDQLDFLPSNIQYLNDSGIRIEDFNFWGSPVTPGNTNWAFERARGGEIKEHWEKIPTNTDILITHTPPYKVLDILDNGVSIGCEELRRYVDVLQPRLHIFGHIHNSYGSVRTKNTLFINSCCLDGKYRSINTPITYSIEDS</sequence>
<dbReference type="Proteomes" id="UP001248819">
    <property type="component" value="Unassembled WGS sequence"/>
</dbReference>
<dbReference type="InterPro" id="IPR029052">
    <property type="entry name" value="Metallo-depent_PP-like"/>
</dbReference>